<evidence type="ECO:0000256" key="3">
    <source>
        <dbReference type="ARBA" id="ARBA00022801"/>
    </source>
</evidence>
<dbReference type="GO" id="GO:0004518">
    <property type="term" value="F:nuclease activity"/>
    <property type="evidence" value="ECO:0007669"/>
    <property type="project" value="UniProtKB-KW"/>
</dbReference>
<dbReference type="EMBL" id="CP015622">
    <property type="protein sequence ID" value="ANE02811.1"/>
    <property type="molecule type" value="Genomic_DNA"/>
</dbReference>
<evidence type="ECO:0000256" key="2">
    <source>
        <dbReference type="ARBA" id="ARBA00022723"/>
    </source>
</evidence>
<evidence type="ECO:0000256" key="1">
    <source>
        <dbReference type="ARBA" id="ARBA00022722"/>
    </source>
</evidence>
<dbReference type="AlphaFoldDB" id="A0A172QQ69"/>
<evidence type="ECO:0000259" key="5">
    <source>
        <dbReference type="Pfam" id="PF13470"/>
    </source>
</evidence>
<protein>
    <recommendedName>
        <fullName evidence="5">PIN domain-containing protein</fullName>
    </recommendedName>
</protein>
<dbReference type="KEGG" id="ccjz:ccrud_00245"/>
<evidence type="ECO:0000313" key="6">
    <source>
        <dbReference type="EMBL" id="ANE02811.1"/>
    </source>
</evidence>
<dbReference type="GO" id="GO:0016787">
    <property type="term" value="F:hydrolase activity"/>
    <property type="evidence" value="ECO:0007669"/>
    <property type="project" value="UniProtKB-KW"/>
</dbReference>
<evidence type="ECO:0000313" key="7">
    <source>
        <dbReference type="Proteomes" id="UP000076929"/>
    </source>
</evidence>
<keyword evidence="7" id="KW-1185">Reference proteome</keyword>
<keyword evidence="3" id="KW-0378">Hydrolase</keyword>
<name>A0A172QQ69_9CORY</name>
<gene>
    <name evidence="6" type="ORF">ccrud_00245</name>
</gene>
<organism evidence="6 7">
    <name type="scientific">Corynebacterium crudilactis</name>
    <dbReference type="NCBI Taxonomy" id="1652495"/>
    <lineage>
        <taxon>Bacteria</taxon>
        <taxon>Bacillati</taxon>
        <taxon>Actinomycetota</taxon>
        <taxon>Actinomycetes</taxon>
        <taxon>Mycobacteriales</taxon>
        <taxon>Corynebacteriaceae</taxon>
        <taxon>Corynebacterium</taxon>
    </lineage>
</organism>
<dbReference type="Proteomes" id="UP000076929">
    <property type="component" value="Chromosome"/>
</dbReference>
<dbReference type="Pfam" id="PF13470">
    <property type="entry name" value="PIN_3"/>
    <property type="match status" value="1"/>
</dbReference>
<keyword evidence="4" id="KW-0460">Magnesium</keyword>
<sequence length="195" mass="22384">MTSLRQSSVLPDANIWASSTLHSWFALIAVETMGSWSIFWTEDIMAEAVKARRKRFPRSSSTQMESLRDRIVKHFPDNRISNFPHDDTVTYKDEMDSHVHSAAVHANIAIVVTDNIKDFEGLYNDPDDCPYDLLTADEWLMLAAKSAPHAIDQVLMQQYSYRLKQQKPFNLVKSLHDAGCSEFAEHIRMRLQEIA</sequence>
<dbReference type="GO" id="GO:0046872">
    <property type="term" value="F:metal ion binding"/>
    <property type="evidence" value="ECO:0007669"/>
    <property type="project" value="UniProtKB-KW"/>
</dbReference>
<evidence type="ECO:0000256" key="4">
    <source>
        <dbReference type="ARBA" id="ARBA00022842"/>
    </source>
</evidence>
<feature type="domain" description="PIN" evidence="5">
    <location>
        <begin position="9"/>
        <end position="117"/>
    </location>
</feature>
<accession>A0A172QQ69</accession>
<proteinExistence type="predicted"/>
<dbReference type="InterPro" id="IPR002716">
    <property type="entry name" value="PIN_dom"/>
</dbReference>
<keyword evidence="1" id="KW-0540">Nuclease</keyword>
<reference evidence="6 7" key="1">
    <citation type="submission" date="2016-05" db="EMBL/GenBank/DDBJ databases">
        <title>Complete genome sequence of Corynebacterium crudilactis, a new Corynebacterium species isolated from raw cow's milk.</title>
        <authorList>
            <person name="Christian R."/>
            <person name="Zimmermann J."/>
            <person name="Lipski A."/>
            <person name="Kalinowski J."/>
        </authorList>
    </citation>
    <scope>NUCLEOTIDE SEQUENCE [LARGE SCALE GENOMIC DNA]</scope>
    <source>
        <strain evidence="6 7">JZ16</strain>
    </source>
</reference>
<dbReference type="RefSeq" id="WP_066563228.1">
    <property type="nucleotide sequence ID" value="NZ_CP015622.1"/>
</dbReference>
<dbReference type="STRING" id="1652495.ccrud_00245"/>
<dbReference type="OrthoDB" id="211933at2"/>
<keyword evidence="2" id="KW-0479">Metal-binding</keyword>